<dbReference type="AlphaFoldDB" id="A5E746"/>
<dbReference type="VEuPathDB" id="FungiDB:LELG_05435"/>
<feature type="region of interest" description="Disordered" evidence="2">
    <location>
        <begin position="158"/>
        <end position="209"/>
    </location>
</feature>
<dbReference type="InterPro" id="IPR002110">
    <property type="entry name" value="Ankyrin_rpt"/>
</dbReference>
<evidence type="ECO:0000313" key="3">
    <source>
        <dbReference type="EMBL" id="EDK47254.1"/>
    </source>
</evidence>
<dbReference type="SUPFAM" id="SSF48403">
    <property type="entry name" value="Ankyrin repeat"/>
    <property type="match status" value="1"/>
</dbReference>
<dbReference type="InterPro" id="IPR036770">
    <property type="entry name" value="Ankyrin_rpt-contain_sf"/>
</dbReference>
<name>A5E746_LODEL</name>
<accession>A5E746</accession>
<keyword evidence="1" id="KW-0040">ANK repeat</keyword>
<dbReference type="Pfam" id="PF12796">
    <property type="entry name" value="Ank_2"/>
    <property type="match status" value="1"/>
</dbReference>
<feature type="compositionally biased region" description="Low complexity" evidence="2">
    <location>
        <begin position="197"/>
        <end position="209"/>
    </location>
</feature>
<dbReference type="eggNOG" id="ENOG502S4CU">
    <property type="taxonomic scope" value="Eukaryota"/>
</dbReference>
<evidence type="ECO:0000256" key="2">
    <source>
        <dbReference type="SAM" id="MobiDB-lite"/>
    </source>
</evidence>
<organism evidence="3 4">
    <name type="scientific">Lodderomyces elongisporus (strain ATCC 11503 / CBS 2605 / JCM 1781 / NBRC 1676 / NRRL YB-4239)</name>
    <name type="common">Yeast</name>
    <name type="synonym">Saccharomyces elongisporus</name>
    <dbReference type="NCBI Taxonomy" id="379508"/>
    <lineage>
        <taxon>Eukaryota</taxon>
        <taxon>Fungi</taxon>
        <taxon>Dikarya</taxon>
        <taxon>Ascomycota</taxon>
        <taxon>Saccharomycotina</taxon>
        <taxon>Pichiomycetes</taxon>
        <taxon>Debaryomycetaceae</taxon>
        <taxon>Candida/Lodderomyces clade</taxon>
        <taxon>Lodderomyces</taxon>
    </lineage>
</organism>
<dbReference type="SMART" id="SM00248">
    <property type="entry name" value="ANK"/>
    <property type="match status" value="2"/>
</dbReference>
<sequence length="209" mass="23114">MSGEEETKTPQADGASYREQILESARRNNTELLLQIKSELGNDQEKLAHLINESREVITNNTPLHLACNLGNWEFIDIVLDIEGVEIDPQNREKETPLHVAAKYAVNEPEHGCFVIDNMLDAGADPRIKDQDGLKPRDYVSKDNEKLLDLLESAEYAISMEPREEDQLREFEAREAGTGTGNGNGVDAKGETENGNEEGSASGSESETD</sequence>
<protein>
    <submittedName>
        <fullName evidence="3">Uncharacterized protein</fullName>
    </submittedName>
</protein>
<keyword evidence="4" id="KW-1185">Reference proteome</keyword>
<dbReference type="OrthoDB" id="9995210at2759"/>
<dbReference type="EMBL" id="CH981533">
    <property type="protein sequence ID" value="EDK47254.1"/>
    <property type="molecule type" value="Genomic_DNA"/>
</dbReference>
<dbReference type="STRING" id="379508.A5E746"/>
<feature type="region of interest" description="Disordered" evidence="2">
    <location>
        <begin position="1"/>
        <end position="21"/>
    </location>
</feature>
<dbReference type="OMA" id="HICAMYG"/>
<proteinExistence type="predicted"/>
<dbReference type="Proteomes" id="UP000001996">
    <property type="component" value="Unassembled WGS sequence"/>
</dbReference>
<dbReference type="HOGENOM" id="CLU_097653_0_0_1"/>
<feature type="repeat" description="ANK" evidence="1">
    <location>
        <begin position="93"/>
        <end position="131"/>
    </location>
</feature>
<dbReference type="PROSITE" id="PS50088">
    <property type="entry name" value="ANK_REPEAT"/>
    <property type="match status" value="1"/>
</dbReference>
<feature type="compositionally biased region" description="Basic and acidic residues" evidence="2">
    <location>
        <begin position="161"/>
        <end position="175"/>
    </location>
</feature>
<dbReference type="Gene3D" id="1.25.40.20">
    <property type="entry name" value="Ankyrin repeat-containing domain"/>
    <property type="match status" value="1"/>
</dbReference>
<evidence type="ECO:0000256" key="1">
    <source>
        <dbReference type="PROSITE-ProRule" id="PRU00023"/>
    </source>
</evidence>
<dbReference type="InParanoid" id="A5E746"/>
<evidence type="ECO:0000313" key="4">
    <source>
        <dbReference type="Proteomes" id="UP000001996"/>
    </source>
</evidence>
<dbReference type="FunCoup" id="A5E746">
    <property type="interactions" value="22"/>
</dbReference>
<reference evidence="3 4" key="1">
    <citation type="journal article" date="2009" name="Nature">
        <title>Evolution of pathogenicity and sexual reproduction in eight Candida genomes.</title>
        <authorList>
            <person name="Butler G."/>
            <person name="Rasmussen M.D."/>
            <person name="Lin M.F."/>
            <person name="Santos M.A."/>
            <person name="Sakthikumar S."/>
            <person name="Munro C.A."/>
            <person name="Rheinbay E."/>
            <person name="Grabherr M."/>
            <person name="Forche A."/>
            <person name="Reedy J.L."/>
            <person name="Agrafioti I."/>
            <person name="Arnaud M.B."/>
            <person name="Bates S."/>
            <person name="Brown A.J."/>
            <person name="Brunke S."/>
            <person name="Costanzo M.C."/>
            <person name="Fitzpatrick D.A."/>
            <person name="de Groot P.W."/>
            <person name="Harris D."/>
            <person name="Hoyer L.L."/>
            <person name="Hube B."/>
            <person name="Klis F.M."/>
            <person name="Kodira C."/>
            <person name="Lennard N."/>
            <person name="Logue M.E."/>
            <person name="Martin R."/>
            <person name="Neiman A.M."/>
            <person name="Nikolaou E."/>
            <person name="Quail M.A."/>
            <person name="Quinn J."/>
            <person name="Santos M.C."/>
            <person name="Schmitzberger F.F."/>
            <person name="Sherlock G."/>
            <person name="Shah P."/>
            <person name="Silverstein K.A."/>
            <person name="Skrzypek M.S."/>
            <person name="Soll D."/>
            <person name="Staggs R."/>
            <person name="Stansfield I."/>
            <person name="Stumpf M.P."/>
            <person name="Sudbery P.E."/>
            <person name="Srikantha T."/>
            <person name="Zeng Q."/>
            <person name="Berman J."/>
            <person name="Berriman M."/>
            <person name="Heitman J."/>
            <person name="Gow N.A."/>
            <person name="Lorenz M.C."/>
            <person name="Birren B.W."/>
            <person name="Kellis M."/>
            <person name="Cuomo C.A."/>
        </authorList>
    </citation>
    <scope>NUCLEOTIDE SEQUENCE [LARGE SCALE GENOMIC DNA]</scope>
    <source>
        <strain evidence="4">ATCC 11503 / BCRC 21390 / CBS 2605 / JCM 1781 / NBRC 1676 / NRRL YB-4239</strain>
    </source>
</reference>
<dbReference type="KEGG" id="lel:PVL30_004975"/>
<dbReference type="GeneID" id="5230465"/>
<gene>
    <name evidence="3" type="ORF">LELG_05435</name>
</gene>